<dbReference type="EMBL" id="JAAVMX010000002">
    <property type="protein sequence ID" value="KAF4511923.1"/>
    <property type="molecule type" value="Genomic_DNA"/>
</dbReference>
<evidence type="ECO:0000256" key="1">
    <source>
        <dbReference type="SAM" id="MobiDB-lite"/>
    </source>
</evidence>
<accession>A0A8H4V8K3</accession>
<feature type="region of interest" description="Disordered" evidence="1">
    <location>
        <begin position="1"/>
        <end position="77"/>
    </location>
</feature>
<name>A0A8H4V8K3_9HYPO</name>
<sequence>MAYNGPGQGRGFGGSGHPMQDLPAGGNVSSPGHCHECQAHRLTLPSSSITCRRKKTMKRPVATSSTSRKPPGTSTIG</sequence>
<feature type="compositionally biased region" description="Gly residues" evidence="1">
    <location>
        <begin position="1"/>
        <end position="16"/>
    </location>
</feature>
<evidence type="ECO:0000313" key="2">
    <source>
        <dbReference type="EMBL" id="KAF4511923.1"/>
    </source>
</evidence>
<feature type="compositionally biased region" description="Polar residues" evidence="1">
    <location>
        <begin position="62"/>
        <end position="77"/>
    </location>
</feature>
<keyword evidence="3" id="KW-1185">Reference proteome</keyword>
<gene>
    <name evidence="2" type="ORF">G6O67_001120</name>
</gene>
<evidence type="ECO:0000313" key="3">
    <source>
        <dbReference type="Proteomes" id="UP000557566"/>
    </source>
</evidence>
<reference evidence="2 3" key="1">
    <citation type="journal article" date="2020" name="Genome Biol. Evol.">
        <title>A new high-quality draft genome assembly of the Chinese cordyceps Ophiocordyceps sinensis.</title>
        <authorList>
            <person name="Shu R."/>
            <person name="Zhang J."/>
            <person name="Meng Q."/>
            <person name="Zhang H."/>
            <person name="Zhou G."/>
            <person name="Li M."/>
            <person name="Wu P."/>
            <person name="Zhao Y."/>
            <person name="Chen C."/>
            <person name="Qin Q."/>
        </authorList>
    </citation>
    <scope>NUCLEOTIDE SEQUENCE [LARGE SCALE GENOMIC DNA]</scope>
    <source>
        <strain evidence="2 3">IOZ07</strain>
    </source>
</reference>
<organism evidence="2 3">
    <name type="scientific">Ophiocordyceps sinensis</name>
    <dbReference type="NCBI Taxonomy" id="72228"/>
    <lineage>
        <taxon>Eukaryota</taxon>
        <taxon>Fungi</taxon>
        <taxon>Dikarya</taxon>
        <taxon>Ascomycota</taxon>
        <taxon>Pezizomycotina</taxon>
        <taxon>Sordariomycetes</taxon>
        <taxon>Hypocreomycetidae</taxon>
        <taxon>Hypocreales</taxon>
        <taxon>Ophiocordycipitaceae</taxon>
        <taxon>Ophiocordyceps</taxon>
    </lineage>
</organism>
<dbReference type="OrthoDB" id="26569at2759"/>
<dbReference type="Proteomes" id="UP000557566">
    <property type="component" value="Unassembled WGS sequence"/>
</dbReference>
<dbReference type="AlphaFoldDB" id="A0A8H4V8K3"/>
<protein>
    <submittedName>
        <fullName evidence="2">Uncharacterized protein</fullName>
    </submittedName>
</protein>
<comment type="caution">
    <text evidence="2">The sequence shown here is derived from an EMBL/GenBank/DDBJ whole genome shotgun (WGS) entry which is preliminary data.</text>
</comment>
<proteinExistence type="predicted"/>